<protein>
    <submittedName>
        <fullName evidence="1">Uncharacterized protein</fullName>
    </submittedName>
</protein>
<name>A0ABU8ZQ15_9BIFI</name>
<accession>A0ABU8ZQ15</accession>
<evidence type="ECO:0000313" key="1">
    <source>
        <dbReference type="EMBL" id="MEK0307365.1"/>
    </source>
</evidence>
<dbReference type="Proteomes" id="UP001373159">
    <property type="component" value="Unassembled WGS sequence"/>
</dbReference>
<proteinExistence type="predicted"/>
<dbReference type="EMBL" id="JBANBB010000007">
    <property type="protein sequence ID" value="MEK0307365.1"/>
    <property type="molecule type" value="Genomic_DNA"/>
</dbReference>
<gene>
    <name evidence="1" type="ORF">V8P97_07860</name>
</gene>
<reference evidence="1 2" key="1">
    <citation type="submission" date="2024-02" db="EMBL/GenBank/DDBJ databases">
        <title>Bifidobacterium honeyensis sp. nov., isolated from the comb honey.</title>
        <authorList>
            <person name="Liu W."/>
            <person name="Li Y."/>
        </authorList>
    </citation>
    <scope>NUCLEOTIDE SEQUENCE [LARGE SCALE GENOMIC DNA]</scope>
    <source>
        <strain evidence="1 2">IMAU50988</strain>
    </source>
</reference>
<feature type="non-terminal residue" evidence="1">
    <location>
        <position position="1"/>
    </location>
</feature>
<keyword evidence="2" id="KW-1185">Reference proteome</keyword>
<evidence type="ECO:0000313" key="2">
    <source>
        <dbReference type="Proteomes" id="UP001373159"/>
    </source>
</evidence>
<comment type="caution">
    <text evidence="1">The sequence shown here is derived from an EMBL/GenBank/DDBJ whole genome shotgun (WGS) entry which is preliminary data.</text>
</comment>
<sequence>SVHDYEDAWSRYKQCMVDLGHVHTRLAKFPNGVYYPKEWGQEDMENLAKTTADDKACLEKYVVDVRDVYGVQVGNPGLWANQDDAIADCLKRAGKVPKDYTADRFLDDMAALRKEYDRRQYGDTSHDDKIALNLSDGFTQGCMVANMHLLYDDNPDNLLTN</sequence>
<organism evidence="1 2">
    <name type="scientific">Bifidobacterium favimelis</name>
    <dbReference type="NCBI Taxonomy" id="3122979"/>
    <lineage>
        <taxon>Bacteria</taxon>
        <taxon>Bacillati</taxon>
        <taxon>Actinomycetota</taxon>
        <taxon>Actinomycetes</taxon>
        <taxon>Bifidobacteriales</taxon>
        <taxon>Bifidobacteriaceae</taxon>
        <taxon>Bifidobacterium</taxon>
    </lineage>
</organism>